<reference evidence="2" key="1">
    <citation type="journal article" date="2019" name="Int. J. Syst. Evol. Microbiol.">
        <title>The Global Catalogue of Microorganisms (GCM) 10K type strain sequencing project: providing services to taxonomists for standard genome sequencing and annotation.</title>
        <authorList>
            <consortium name="The Broad Institute Genomics Platform"/>
            <consortium name="The Broad Institute Genome Sequencing Center for Infectious Disease"/>
            <person name="Wu L."/>
            <person name="Ma J."/>
        </authorList>
    </citation>
    <scope>NUCLEOTIDE SEQUENCE [LARGE SCALE GENOMIC DNA]</scope>
    <source>
        <strain evidence="2">NBRC 108725</strain>
    </source>
</reference>
<accession>A0ABN6XQ67</accession>
<sequence>MGTEDALSSPDELRPAVRAFLERGSEIALRRRADGLGTAGSRPVPLLALPFFGSRGGGGRLTQGSLLTTLLDEVTETGERLGVDVVLVLRDEPAYALAQQLRRARGDSWGALAPGLLNEAERLAAEARAGRLVPFMGAGVSVTAGAPNWAGLIERLADAVELSDAERQSLLLGRRDARDQAAFLRSAFLRNPVNRDPDGGFASAIIEIVNVRRYGLAPALLASLRAEQAITLNYDELFERAAADAGLPRDVLPGEGTPGARWLLKLHGTVTERDSIVLTRDDYLGFHAERAAYSALVAATMMTRHLLFVGFGLADDHFHEIVHDVRRTAGQPAAAKIGTVLTLREDPLEMTLWRDEFRFVRAEIDGDSSPGSSSRALEVFLDAVMALATDRHPYLLAEGFEDGLDEHELALRQDLLELDRRIRDGARETSSWTHVDSALRELGLGHSAD</sequence>
<proteinExistence type="predicted"/>
<name>A0ABN6XQ67_9MICO</name>
<organism evidence="1 2">
    <name type="scientific">Naasia aerilata</name>
    <dbReference type="NCBI Taxonomy" id="1162966"/>
    <lineage>
        <taxon>Bacteria</taxon>
        <taxon>Bacillati</taxon>
        <taxon>Actinomycetota</taxon>
        <taxon>Actinomycetes</taxon>
        <taxon>Micrococcales</taxon>
        <taxon>Microbacteriaceae</taxon>
        <taxon>Naasia</taxon>
    </lineage>
</organism>
<keyword evidence="2" id="KW-1185">Reference proteome</keyword>
<gene>
    <name evidence="1" type="ORF">GCM10025866_30310</name>
</gene>
<dbReference type="Proteomes" id="UP001321498">
    <property type="component" value="Chromosome"/>
</dbReference>
<dbReference type="RefSeq" id="WP_286277065.1">
    <property type="nucleotide sequence ID" value="NZ_AP027731.1"/>
</dbReference>
<dbReference type="EMBL" id="AP027731">
    <property type="protein sequence ID" value="BDZ47122.1"/>
    <property type="molecule type" value="Genomic_DNA"/>
</dbReference>
<protein>
    <submittedName>
        <fullName evidence="1">SIR2 family protein</fullName>
    </submittedName>
</protein>
<dbReference type="Pfam" id="PF13289">
    <property type="entry name" value="SIR2_2"/>
    <property type="match status" value="1"/>
</dbReference>
<dbReference type="SUPFAM" id="SSF52467">
    <property type="entry name" value="DHS-like NAD/FAD-binding domain"/>
    <property type="match status" value="1"/>
</dbReference>
<dbReference type="InterPro" id="IPR029035">
    <property type="entry name" value="DHS-like_NAD/FAD-binding_dom"/>
</dbReference>
<evidence type="ECO:0000313" key="1">
    <source>
        <dbReference type="EMBL" id="BDZ47122.1"/>
    </source>
</evidence>
<evidence type="ECO:0000313" key="2">
    <source>
        <dbReference type="Proteomes" id="UP001321498"/>
    </source>
</evidence>